<protein>
    <submittedName>
        <fullName evidence="1">Uncharacterized protein</fullName>
    </submittedName>
</protein>
<evidence type="ECO:0000313" key="2">
    <source>
        <dbReference type="Proteomes" id="UP000008144"/>
    </source>
</evidence>
<dbReference type="InParanoid" id="F6YSR9"/>
<reference evidence="1" key="4">
    <citation type="submission" date="2025-09" db="UniProtKB">
        <authorList>
            <consortium name="Ensembl"/>
        </authorList>
    </citation>
    <scope>IDENTIFICATION</scope>
</reference>
<dbReference type="Ensembl" id="ENSCINT00000021872.2">
    <property type="protein sequence ID" value="ENSCINP00000021626.2"/>
    <property type="gene ID" value="ENSCING00000011272.2"/>
</dbReference>
<reference evidence="1" key="3">
    <citation type="submission" date="2025-08" db="UniProtKB">
        <authorList>
            <consortium name="Ensembl"/>
        </authorList>
    </citation>
    <scope>IDENTIFICATION</scope>
</reference>
<name>F6YSR9_CIOIN</name>
<sequence length="286" mass="32092">MTQHKLIKIFDWTKRRMKNLLKQRDMNKEKKLKQISMVANGDQTNINKVYDVIKNNEPIVTQQSNTACGNSVWVGEKSNDVTQNTDEVMHNNADVIQHCDVIIEESAEVIIEETADNDIVVQSVCKKNAGVIHKTADVIHKNADVIQKTAEVIQKTAEVIHKNADVVQKTADVVAVCRSEVKTTTDTEDSFQSKATLSQILLRNTENEGPPTSTEDIVASEVSNEKVATLKCSVYINQNEHELANAHLQQLVRMKHHNATDWRLAKLPHSPQREGPCVVIEKLCLS</sequence>
<dbReference type="HOGENOM" id="CLU_973056_0_0_1"/>
<evidence type="ECO:0000313" key="1">
    <source>
        <dbReference type="Ensembl" id="ENSCINP00000021626.2"/>
    </source>
</evidence>
<accession>F6YSR9</accession>
<organism evidence="1 2">
    <name type="scientific">Ciona intestinalis</name>
    <name type="common">Transparent sea squirt</name>
    <name type="synonym">Ascidia intestinalis</name>
    <dbReference type="NCBI Taxonomy" id="7719"/>
    <lineage>
        <taxon>Eukaryota</taxon>
        <taxon>Metazoa</taxon>
        <taxon>Chordata</taxon>
        <taxon>Tunicata</taxon>
        <taxon>Ascidiacea</taxon>
        <taxon>Phlebobranchia</taxon>
        <taxon>Cionidae</taxon>
        <taxon>Ciona</taxon>
    </lineage>
</organism>
<proteinExistence type="predicted"/>
<dbReference type="EMBL" id="EAAA01000892">
    <property type="status" value="NOT_ANNOTATED_CDS"/>
    <property type="molecule type" value="Genomic_DNA"/>
</dbReference>
<dbReference type="AlphaFoldDB" id="F6YSR9"/>
<dbReference type="Proteomes" id="UP000008144">
    <property type="component" value="Chromosome 12"/>
</dbReference>
<keyword evidence="2" id="KW-1185">Reference proteome</keyword>
<reference evidence="2" key="1">
    <citation type="journal article" date="2002" name="Science">
        <title>The draft genome of Ciona intestinalis: insights into chordate and vertebrate origins.</title>
        <authorList>
            <person name="Dehal P."/>
            <person name="Satou Y."/>
            <person name="Campbell R.K."/>
            <person name="Chapman J."/>
            <person name="Degnan B."/>
            <person name="De Tomaso A."/>
            <person name="Davidson B."/>
            <person name="Di Gregorio A."/>
            <person name="Gelpke M."/>
            <person name="Goodstein D.M."/>
            <person name="Harafuji N."/>
            <person name="Hastings K.E."/>
            <person name="Ho I."/>
            <person name="Hotta K."/>
            <person name="Huang W."/>
            <person name="Kawashima T."/>
            <person name="Lemaire P."/>
            <person name="Martinez D."/>
            <person name="Meinertzhagen I.A."/>
            <person name="Necula S."/>
            <person name="Nonaka M."/>
            <person name="Putnam N."/>
            <person name="Rash S."/>
            <person name="Saiga H."/>
            <person name="Satake M."/>
            <person name="Terry A."/>
            <person name="Yamada L."/>
            <person name="Wang H.G."/>
            <person name="Awazu S."/>
            <person name="Azumi K."/>
            <person name="Boore J."/>
            <person name="Branno M."/>
            <person name="Chin-Bow S."/>
            <person name="DeSantis R."/>
            <person name="Doyle S."/>
            <person name="Francino P."/>
            <person name="Keys D.N."/>
            <person name="Haga S."/>
            <person name="Hayashi H."/>
            <person name="Hino K."/>
            <person name="Imai K.S."/>
            <person name="Inaba K."/>
            <person name="Kano S."/>
            <person name="Kobayashi K."/>
            <person name="Kobayashi M."/>
            <person name="Lee B.I."/>
            <person name="Makabe K.W."/>
            <person name="Manohar C."/>
            <person name="Matassi G."/>
            <person name="Medina M."/>
            <person name="Mochizuki Y."/>
            <person name="Mount S."/>
            <person name="Morishita T."/>
            <person name="Miura S."/>
            <person name="Nakayama A."/>
            <person name="Nishizaka S."/>
            <person name="Nomoto H."/>
            <person name="Ohta F."/>
            <person name="Oishi K."/>
            <person name="Rigoutsos I."/>
            <person name="Sano M."/>
            <person name="Sasaki A."/>
            <person name="Sasakura Y."/>
            <person name="Shoguchi E."/>
            <person name="Shin-i T."/>
            <person name="Spagnuolo A."/>
            <person name="Stainier D."/>
            <person name="Suzuki M.M."/>
            <person name="Tassy O."/>
            <person name="Takatori N."/>
            <person name="Tokuoka M."/>
            <person name="Yagi K."/>
            <person name="Yoshizaki F."/>
            <person name="Wada S."/>
            <person name="Zhang C."/>
            <person name="Hyatt P.D."/>
            <person name="Larimer F."/>
            <person name="Detter C."/>
            <person name="Doggett N."/>
            <person name="Glavina T."/>
            <person name="Hawkins T."/>
            <person name="Richardson P."/>
            <person name="Lucas S."/>
            <person name="Kohara Y."/>
            <person name="Levine M."/>
            <person name="Satoh N."/>
            <person name="Rokhsar D.S."/>
        </authorList>
    </citation>
    <scope>NUCLEOTIDE SEQUENCE [LARGE SCALE GENOMIC DNA]</scope>
</reference>
<reference evidence="1" key="2">
    <citation type="journal article" date="2008" name="Genome Biol.">
        <title>Improved genome assembly and evidence-based global gene model set for the chordate Ciona intestinalis: new insight into intron and operon populations.</title>
        <authorList>
            <person name="Satou Y."/>
            <person name="Mineta K."/>
            <person name="Ogasawara M."/>
            <person name="Sasakura Y."/>
            <person name="Shoguchi E."/>
            <person name="Ueno K."/>
            <person name="Yamada L."/>
            <person name="Matsumoto J."/>
            <person name="Wasserscheid J."/>
            <person name="Dewar K."/>
            <person name="Wiley G.B."/>
            <person name="Macmil S.L."/>
            <person name="Roe B.A."/>
            <person name="Zeller R.W."/>
            <person name="Hastings K.E."/>
            <person name="Lemaire P."/>
            <person name="Lindquist E."/>
            <person name="Endo T."/>
            <person name="Hotta K."/>
            <person name="Inaba K."/>
        </authorList>
    </citation>
    <scope>NUCLEOTIDE SEQUENCE [LARGE SCALE GENOMIC DNA]</scope>
    <source>
        <strain evidence="1">wild type</strain>
    </source>
</reference>